<organism evidence="2 3">
    <name type="scientific">Vulgatibacter incomptus</name>
    <dbReference type="NCBI Taxonomy" id="1391653"/>
    <lineage>
        <taxon>Bacteria</taxon>
        <taxon>Pseudomonadati</taxon>
        <taxon>Myxococcota</taxon>
        <taxon>Myxococcia</taxon>
        <taxon>Myxococcales</taxon>
        <taxon>Cystobacterineae</taxon>
        <taxon>Vulgatibacteraceae</taxon>
        <taxon>Vulgatibacter</taxon>
    </lineage>
</organism>
<feature type="transmembrane region" description="Helical" evidence="1">
    <location>
        <begin position="258"/>
        <end position="279"/>
    </location>
</feature>
<gene>
    <name evidence="2" type="ORF">AKJ08_1816</name>
</gene>
<keyword evidence="1" id="KW-0472">Membrane</keyword>
<dbReference type="STRING" id="1391653.AKJ08_1816"/>
<keyword evidence="1" id="KW-1133">Transmembrane helix</keyword>
<dbReference type="AlphaFoldDB" id="A0A0K1PE72"/>
<name>A0A0K1PE72_9BACT</name>
<protein>
    <submittedName>
        <fullName evidence="2">Uncharacterized protein</fullName>
    </submittedName>
</protein>
<dbReference type="OrthoDB" id="5506400at2"/>
<evidence type="ECO:0000313" key="3">
    <source>
        <dbReference type="Proteomes" id="UP000055590"/>
    </source>
</evidence>
<keyword evidence="3" id="KW-1185">Reference proteome</keyword>
<reference evidence="2 3" key="1">
    <citation type="submission" date="2015-08" db="EMBL/GenBank/DDBJ databases">
        <authorList>
            <person name="Babu N.S."/>
            <person name="Beckwith C.J."/>
            <person name="Beseler K.G."/>
            <person name="Brison A."/>
            <person name="Carone J.V."/>
            <person name="Caskin T.P."/>
            <person name="Diamond M."/>
            <person name="Durham M.E."/>
            <person name="Foxe J.M."/>
            <person name="Go M."/>
            <person name="Henderson B.A."/>
            <person name="Jones I.B."/>
            <person name="McGettigan J.A."/>
            <person name="Micheletti S.J."/>
            <person name="Nasrallah M.E."/>
            <person name="Ortiz D."/>
            <person name="Piller C.R."/>
            <person name="Privatt S.R."/>
            <person name="Schneider S.L."/>
            <person name="Sharp S."/>
            <person name="Smith T.C."/>
            <person name="Stanton J.D."/>
            <person name="Ullery H.E."/>
            <person name="Wilson R.J."/>
            <person name="Serrano M.G."/>
            <person name="Buck G."/>
            <person name="Lee V."/>
            <person name="Wang Y."/>
            <person name="Carvalho R."/>
            <person name="Voegtly L."/>
            <person name="Shi R."/>
            <person name="Duckworth R."/>
            <person name="Johnson A."/>
            <person name="Loviza R."/>
            <person name="Walstead R."/>
            <person name="Shah Z."/>
            <person name="Kiflezghi M."/>
            <person name="Wade K."/>
            <person name="Ball S.L."/>
            <person name="Bradley K.W."/>
            <person name="Asai D.J."/>
            <person name="Bowman C.A."/>
            <person name="Russell D.A."/>
            <person name="Pope W.H."/>
            <person name="Jacobs-Sera D."/>
            <person name="Hendrix R.W."/>
            <person name="Hatfull G.F."/>
        </authorList>
    </citation>
    <scope>NUCLEOTIDE SEQUENCE [LARGE SCALE GENOMIC DNA]</scope>
    <source>
        <strain evidence="2 3">DSM 27710</strain>
    </source>
</reference>
<evidence type="ECO:0000256" key="1">
    <source>
        <dbReference type="SAM" id="Phobius"/>
    </source>
</evidence>
<dbReference type="RefSeq" id="WP_050725739.1">
    <property type="nucleotide sequence ID" value="NZ_CP012332.1"/>
</dbReference>
<feature type="transmembrane region" description="Helical" evidence="1">
    <location>
        <begin position="285"/>
        <end position="305"/>
    </location>
</feature>
<proteinExistence type="predicted"/>
<evidence type="ECO:0000313" key="2">
    <source>
        <dbReference type="EMBL" id="AKU91429.1"/>
    </source>
</evidence>
<accession>A0A0K1PE72</accession>
<dbReference type="Proteomes" id="UP000055590">
    <property type="component" value="Chromosome"/>
</dbReference>
<keyword evidence="1" id="KW-0812">Transmembrane</keyword>
<dbReference type="EMBL" id="CP012332">
    <property type="protein sequence ID" value="AKU91429.1"/>
    <property type="molecule type" value="Genomic_DNA"/>
</dbReference>
<dbReference type="KEGG" id="vin:AKJ08_1816"/>
<sequence length="496" mass="54990">MLRLGVHDSSRLEWIAELPFPADGRADDFELDFLVEIPAHLWIRHDNWERLQVLARLASPVDEDGENVHRLISVDELRRSALAAAQRAKEAEARIEHGVFAASIRLAPAPAGQGGEGLLARLQETLAALRERRDFLCKTRQGETDEVARERALSGEFLSNHALELIGRIERAVVAHLLHPACRAQGREELAAELRGALARALEAEFDWRKAHAIESPRERDPWELERYVARVSVLKKHFQGLLFLQVEAEHSDQRFHALLGAVSAILGALVAFPLALFLTGGHGVAGLGVGLTWTILLVALTYGVREPIKEGAKNWLKKRMTDNIGGRLTTVSTRPTALQEPLRLLSVRESFTDTQADGIDPQHPDLGKTVPMVRLRYRMWGTLQGDPHLSGQGTGSVRLVFRYDLSPLFSRLDDPIKEVPILAENHASIRFTDAARSYRFPVKLSVRCGGDDSVARGVLVSHKLGLDRMDLAEDEVAPLPSGPVAAVFVGSMRRR</sequence>